<dbReference type="OrthoDB" id="10250783at2759"/>
<evidence type="ECO:0000313" key="18">
    <source>
        <dbReference type="EMBL" id="ODV58528.1"/>
    </source>
</evidence>
<comment type="similarity">
    <text evidence="4">Belongs to the peptidase M16 family. PreP subfamily.</text>
</comment>
<keyword evidence="7" id="KW-0645">Protease</keyword>
<keyword evidence="19" id="KW-1185">Reference proteome</keyword>
<dbReference type="GO" id="GO:0005759">
    <property type="term" value="C:mitochondrial matrix"/>
    <property type="evidence" value="ECO:0007669"/>
    <property type="project" value="UniProtKB-SubCell"/>
</dbReference>
<comment type="subcellular location">
    <subcellularLocation>
        <location evidence="3">Mitochondrion intermembrane space</location>
    </subcellularLocation>
    <subcellularLocation>
        <location evidence="2">Mitochondrion matrix</location>
    </subcellularLocation>
</comment>
<evidence type="ECO:0000256" key="1">
    <source>
        <dbReference type="ARBA" id="ARBA00001947"/>
    </source>
</evidence>
<dbReference type="InParanoid" id="A0A1D2VA52"/>
<protein>
    <recommendedName>
        <fullName evidence="6">Presequence protease, mitochondrial</fullName>
    </recommendedName>
    <alternativeName>
        <fullName evidence="14">Pitrilysin metalloproteinase</fullName>
    </alternativeName>
</protein>
<dbReference type="SMART" id="SM01264">
    <property type="entry name" value="M16C_associated"/>
    <property type="match status" value="1"/>
</dbReference>
<evidence type="ECO:0000256" key="16">
    <source>
        <dbReference type="SAM" id="MobiDB-lite"/>
    </source>
</evidence>
<evidence type="ECO:0000256" key="4">
    <source>
        <dbReference type="ARBA" id="ARBA00007575"/>
    </source>
</evidence>
<dbReference type="Pfam" id="PF08367">
    <property type="entry name" value="M16C_assoc"/>
    <property type="match status" value="1"/>
</dbReference>
<dbReference type="RefSeq" id="XP_020044835.1">
    <property type="nucleotide sequence ID" value="XM_020190908.1"/>
</dbReference>
<comment type="function">
    <text evidence="15">Degrades mitochondrial transit peptides after their cleavage in the intermembrane space or in the matrix, and presequence peptides; clearance of these peptides is required to keep the presequence processing machinery running. Preferentially cleaves the N-terminal side of paired basic amino acid residues. Also degrades other unstructured peptides. May function as an ATP-dependent peptidase as opposed to a metalloendopeptidase.</text>
</comment>
<dbReference type="GO" id="GO:0004222">
    <property type="term" value="F:metalloendopeptidase activity"/>
    <property type="evidence" value="ECO:0007669"/>
    <property type="project" value="EnsemblFungi"/>
</dbReference>
<organism evidence="18 19">
    <name type="scientific">Ascoidea rubescens DSM 1968</name>
    <dbReference type="NCBI Taxonomy" id="1344418"/>
    <lineage>
        <taxon>Eukaryota</taxon>
        <taxon>Fungi</taxon>
        <taxon>Dikarya</taxon>
        <taxon>Ascomycota</taxon>
        <taxon>Saccharomycotina</taxon>
        <taxon>Saccharomycetes</taxon>
        <taxon>Ascoideaceae</taxon>
        <taxon>Ascoidea</taxon>
    </lineage>
</organism>
<dbReference type="InterPro" id="IPR011249">
    <property type="entry name" value="Metalloenz_LuxS/M16"/>
</dbReference>
<dbReference type="InterPro" id="IPR055130">
    <property type="entry name" value="PreP_C"/>
</dbReference>
<evidence type="ECO:0000256" key="12">
    <source>
        <dbReference type="ARBA" id="ARBA00023049"/>
    </source>
</evidence>
<evidence type="ECO:0000256" key="14">
    <source>
        <dbReference type="ARBA" id="ARBA00034552"/>
    </source>
</evidence>
<keyword evidence="13" id="KW-0496">Mitochondrion</keyword>
<evidence type="ECO:0000256" key="10">
    <source>
        <dbReference type="ARBA" id="ARBA00022833"/>
    </source>
</evidence>
<evidence type="ECO:0000256" key="2">
    <source>
        <dbReference type="ARBA" id="ARBA00004305"/>
    </source>
</evidence>
<dbReference type="Gene3D" id="3.30.830.10">
    <property type="entry name" value="Metalloenzyme, LuxS/M16 peptidase-like"/>
    <property type="match status" value="4"/>
</dbReference>
<dbReference type="GO" id="GO:0051603">
    <property type="term" value="P:proteolysis involved in protein catabolic process"/>
    <property type="evidence" value="ECO:0007669"/>
    <property type="project" value="EnsemblFungi"/>
</dbReference>
<dbReference type="InterPro" id="IPR013578">
    <property type="entry name" value="Peptidase_M16C_assoc"/>
</dbReference>
<dbReference type="FunFam" id="3.30.830.10:FF:000011">
    <property type="entry name" value="Presequence protease, mitochondrial"/>
    <property type="match status" value="1"/>
</dbReference>
<dbReference type="Pfam" id="PF22516">
    <property type="entry name" value="PreP_C"/>
    <property type="match status" value="1"/>
</dbReference>
<comment type="subunit">
    <text evidence="5">Monomer and homodimer; homodimerization is induced by binding of the substrate.</text>
</comment>
<name>A0A1D2VA52_9ASCO</name>
<dbReference type="PANTHER" id="PTHR43016:SF13">
    <property type="entry name" value="PRESEQUENCE PROTEASE, MITOCHONDRIAL"/>
    <property type="match status" value="1"/>
</dbReference>
<dbReference type="Pfam" id="PF05193">
    <property type="entry name" value="Peptidase_M16_C"/>
    <property type="match status" value="1"/>
</dbReference>
<evidence type="ECO:0000256" key="5">
    <source>
        <dbReference type="ARBA" id="ARBA00011853"/>
    </source>
</evidence>
<sequence>MLNRNIKFKFCTRNASTSSLSSISSTTSYNVAKVLRNYPVGATYHGFKIQRILPVPELSFTAINLTHERTGADYIHIDRNDKNNVFSLAFKTNASDSTGLPHILEHTTLCGSQKYPVRDPFFKMLNRSLSNFMNAMTGHDYTFYPFSTTNQIDYQNLRNIYFDSVFNPILSSEDFYQEGWRLEHQDPQDPNTPIIFKGVVYNEMKGQLSNSSYFFYINFLKSIYPSLNVSGGDPNFITNLFHQDLIDFHSQKYHPSNSKIYSYGDLPLSDNLSFLNDNLSAFGKRSYDSSNSIPVNPIDLSSNKSVTIDGPTDPMLPKDKQFKVSLTWFTGNPKDVYETFCLKILSNLLTDGHSSPFFKQLIEKNIGSDFTVNTGSDSTTNLNSFSIGLQGLIESDIPIFKNKVAEIIDYYYENGFEPSKINAILRQIEINKKDKKSQFGLNLLYSIIPGWVNNIDPFDQLAFNDTLNQFKSEFQISKGNIFKHLIEKYFINKPTFTFIIKPKDNFNDSLITQEKARLNQKIKNLSDDDMKTIQKRGLKLLEKQNSKEDLSSLPTLSVEKDIPAIGEKIPLEFSGKNDNDNTFKILKRITDTNGLTYFFCKKDLTDSIPARLLPYLPLFSECLLNLGTIDKSMAELEDEIKLHTGGFHSSVYIKPTPENNLKPKLYWEITGASLDSQILKIYSIWLEILTKINFNNLEKLKTLIKSLNSNNVSAIADSGSSFATNFVASQLSPVRKFSEYLTGIEQIKFLSKLNKFVDDDEALKENVVSKLIELKKIIINNQKLSFALITDKNAVDKNEQLIHDFTSKLPEKENEKPTLEKLKNPKTNDKKFDPSKPTCINLPFQINFAAMGIQGSNYLSKDGAALQVLAQLLTFKYLHKEIREKGGAYGGGSRYGGVDGIFSYYSYRDPHPLRSIDFFKKAGEFAISNKWTDTDLNEAKLTIFQSVDSPMDVKSEGMMMFRNSITDEMRQNRRENLLSVTIEDIKKVADKYLISGSKDVRSIAVIGPKSEEMEDWNIIDLDVD</sequence>
<feature type="domain" description="Peptidase M16C associated" evidence="17">
    <location>
        <begin position="500"/>
        <end position="753"/>
    </location>
</feature>
<dbReference type="GeneID" id="30964544"/>
<evidence type="ECO:0000256" key="3">
    <source>
        <dbReference type="ARBA" id="ARBA00004569"/>
    </source>
</evidence>
<evidence type="ECO:0000256" key="7">
    <source>
        <dbReference type="ARBA" id="ARBA00022670"/>
    </source>
</evidence>
<dbReference type="GO" id="GO:0005758">
    <property type="term" value="C:mitochondrial intermembrane space"/>
    <property type="evidence" value="ECO:0007669"/>
    <property type="project" value="UniProtKB-SubCell"/>
</dbReference>
<evidence type="ECO:0000313" key="19">
    <source>
        <dbReference type="Proteomes" id="UP000095038"/>
    </source>
</evidence>
<dbReference type="AlphaFoldDB" id="A0A1D2VA52"/>
<evidence type="ECO:0000256" key="15">
    <source>
        <dbReference type="ARBA" id="ARBA00045897"/>
    </source>
</evidence>
<dbReference type="STRING" id="1344418.A0A1D2VA52"/>
<evidence type="ECO:0000256" key="6">
    <source>
        <dbReference type="ARBA" id="ARBA00020167"/>
    </source>
</evidence>
<dbReference type="GO" id="GO:0008270">
    <property type="term" value="F:zinc ion binding"/>
    <property type="evidence" value="ECO:0007669"/>
    <property type="project" value="EnsemblFungi"/>
</dbReference>
<accession>A0A1D2VA52</accession>
<dbReference type="GO" id="GO:0034982">
    <property type="term" value="P:mitochondrial protein processing"/>
    <property type="evidence" value="ECO:0007669"/>
    <property type="project" value="EnsemblFungi"/>
</dbReference>
<evidence type="ECO:0000256" key="9">
    <source>
        <dbReference type="ARBA" id="ARBA00022801"/>
    </source>
</evidence>
<proteinExistence type="inferred from homology"/>
<dbReference type="PANTHER" id="PTHR43016">
    <property type="entry name" value="PRESEQUENCE PROTEASE"/>
    <property type="match status" value="1"/>
</dbReference>
<keyword evidence="10" id="KW-0862">Zinc</keyword>
<gene>
    <name evidence="18" type="ORF">ASCRUDRAFT_39067</name>
</gene>
<dbReference type="FunCoup" id="A0A1D2VA52">
    <property type="interactions" value="676"/>
</dbReference>
<feature type="region of interest" description="Disordered" evidence="16">
    <location>
        <begin position="812"/>
        <end position="832"/>
    </location>
</feature>
<keyword evidence="8" id="KW-0479">Metal-binding</keyword>
<keyword evidence="11" id="KW-0809">Transit peptide</keyword>
<dbReference type="EMBL" id="KV454491">
    <property type="protein sequence ID" value="ODV58528.1"/>
    <property type="molecule type" value="Genomic_DNA"/>
</dbReference>
<comment type="cofactor">
    <cofactor evidence="1">
        <name>Zn(2+)</name>
        <dbReference type="ChEBI" id="CHEBI:29105"/>
    </cofactor>
</comment>
<evidence type="ECO:0000256" key="11">
    <source>
        <dbReference type="ARBA" id="ARBA00022946"/>
    </source>
</evidence>
<evidence type="ECO:0000256" key="8">
    <source>
        <dbReference type="ARBA" id="ARBA00022723"/>
    </source>
</evidence>
<keyword evidence="9" id="KW-0378">Hydrolase</keyword>
<dbReference type="Proteomes" id="UP000095038">
    <property type="component" value="Unassembled WGS sequence"/>
</dbReference>
<evidence type="ECO:0000256" key="13">
    <source>
        <dbReference type="ARBA" id="ARBA00023128"/>
    </source>
</evidence>
<dbReference type="FunFam" id="3.30.830.10:FF:000013">
    <property type="entry name" value="Mitochondrial presequence protease"/>
    <property type="match status" value="1"/>
</dbReference>
<reference evidence="19" key="1">
    <citation type="submission" date="2016-05" db="EMBL/GenBank/DDBJ databases">
        <title>Comparative genomics of biotechnologically important yeasts.</title>
        <authorList>
            <consortium name="DOE Joint Genome Institute"/>
            <person name="Riley R."/>
            <person name="Haridas S."/>
            <person name="Wolfe K.H."/>
            <person name="Lopes M.R."/>
            <person name="Hittinger C.T."/>
            <person name="Goker M."/>
            <person name="Salamov A."/>
            <person name="Wisecaver J."/>
            <person name="Long T.M."/>
            <person name="Aerts A.L."/>
            <person name="Barry K."/>
            <person name="Choi C."/>
            <person name="Clum A."/>
            <person name="Coughlan A.Y."/>
            <person name="Deshpande S."/>
            <person name="Douglass A.P."/>
            <person name="Hanson S.J."/>
            <person name="Klenk H.-P."/>
            <person name="Labutti K."/>
            <person name="Lapidus A."/>
            <person name="Lindquist E."/>
            <person name="Lipzen A."/>
            <person name="Meier-Kolthoff J.P."/>
            <person name="Ohm R.A."/>
            <person name="Otillar R.P."/>
            <person name="Pangilinan J."/>
            <person name="Peng Y."/>
            <person name="Rokas A."/>
            <person name="Rosa C.A."/>
            <person name="Scheuner C."/>
            <person name="Sibirny A.A."/>
            <person name="Slot J.C."/>
            <person name="Stielow J.B."/>
            <person name="Sun H."/>
            <person name="Kurtzman C.P."/>
            <person name="Blackwell M."/>
            <person name="Grigoriev I.V."/>
            <person name="Jeffries T.W."/>
        </authorList>
    </citation>
    <scope>NUCLEOTIDE SEQUENCE [LARGE SCALE GENOMIC DNA]</scope>
    <source>
        <strain evidence="19">DSM 1968</strain>
    </source>
</reference>
<dbReference type="GO" id="GO:0004176">
    <property type="term" value="F:ATP-dependent peptidase activity"/>
    <property type="evidence" value="ECO:0007669"/>
    <property type="project" value="EnsemblFungi"/>
</dbReference>
<keyword evidence="12" id="KW-0482">Metalloprotease</keyword>
<dbReference type="SUPFAM" id="SSF63411">
    <property type="entry name" value="LuxS/MPP-like metallohydrolase"/>
    <property type="match status" value="4"/>
</dbReference>
<evidence type="ECO:0000259" key="17">
    <source>
        <dbReference type="SMART" id="SM01264"/>
    </source>
</evidence>
<dbReference type="InterPro" id="IPR007863">
    <property type="entry name" value="Peptidase_M16_C"/>
</dbReference>
<dbReference type="FunFam" id="3.30.830.10:FF:000009">
    <property type="entry name" value="Presequence protease, mitochondrial"/>
    <property type="match status" value="1"/>
</dbReference>